<gene>
    <name evidence="5" type="ORF">CVM39_08235</name>
    <name evidence="6" type="ORF">SAMN06297129_2712</name>
</gene>
<dbReference type="Proteomes" id="UP000231655">
    <property type="component" value="Unassembled WGS sequence"/>
</dbReference>
<evidence type="ECO:0000313" key="5">
    <source>
        <dbReference type="EMBL" id="PJE29875.1"/>
    </source>
</evidence>
<evidence type="ECO:0000256" key="1">
    <source>
        <dbReference type="ARBA" id="ARBA00023015"/>
    </source>
</evidence>
<dbReference type="InterPro" id="IPR050679">
    <property type="entry name" value="Bact_HTH_transcr_reg"/>
</dbReference>
<accession>A0A285J121</accession>
<feature type="domain" description="HTH gntR-type" evidence="4">
    <location>
        <begin position="17"/>
        <end position="85"/>
    </location>
</feature>
<keyword evidence="8" id="KW-1185">Reference proteome</keyword>
<dbReference type="PANTHER" id="PTHR44846">
    <property type="entry name" value="MANNOSYL-D-GLYCERATE TRANSPORT/METABOLISM SYSTEM REPRESSOR MNGR-RELATED"/>
    <property type="match status" value="1"/>
</dbReference>
<keyword evidence="2" id="KW-0238">DNA-binding</keyword>
<dbReference type="Gene3D" id="1.10.10.10">
    <property type="entry name" value="Winged helix-like DNA-binding domain superfamily/Winged helix DNA-binding domain"/>
    <property type="match status" value="1"/>
</dbReference>
<dbReference type="SMART" id="SM00345">
    <property type="entry name" value="HTH_GNTR"/>
    <property type="match status" value="1"/>
</dbReference>
<dbReference type="Pfam" id="PF00392">
    <property type="entry name" value="GntR"/>
    <property type="match status" value="1"/>
</dbReference>
<protein>
    <submittedName>
        <fullName evidence="5">GntR family transcriptional regulator</fullName>
    </submittedName>
    <submittedName>
        <fullName evidence="6">Transcriptional regulator, GntR family</fullName>
    </submittedName>
</protein>
<evidence type="ECO:0000313" key="8">
    <source>
        <dbReference type="Proteomes" id="UP000231702"/>
    </source>
</evidence>
<dbReference type="CDD" id="cd07377">
    <property type="entry name" value="WHTH_GntR"/>
    <property type="match status" value="1"/>
</dbReference>
<reference evidence="6 7" key="1">
    <citation type="submission" date="2017-09" db="EMBL/GenBank/DDBJ databases">
        <authorList>
            <person name="Ehlers B."/>
            <person name="Leendertz F.H."/>
        </authorList>
    </citation>
    <scope>NUCLEOTIDE SEQUENCE [LARGE SCALE GENOMIC DNA]</scope>
    <source>
        <strain evidence="6 7">CGMCC 1.12662</strain>
    </source>
</reference>
<evidence type="ECO:0000259" key="4">
    <source>
        <dbReference type="PROSITE" id="PS50949"/>
    </source>
</evidence>
<dbReference type="GO" id="GO:0003700">
    <property type="term" value="F:DNA-binding transcription factor activity"/>
    <property type="evidence" value="ECO:0007669"/>
    <property type="project" value="InterPro"/>
</dbReference>
<dbReference type="InterPro" id="IPR011663">
    <property type="entry name" value="UTRA"/>
</dbReference>
<dbReference type="PRINTS" id="PR00035">
    <property type="entry name" value="HTHGNTR"/>
</dbReference>
<dbReference type="Pfam" id="PF07702">
    <property type="entry name" value="UTRA"/>
    <property type="match status" value="1"/>
</dbReference>
<dbReference type="InterPro" id="IPR036388">
    <property type="entry name" value="WH-like_DNA-bd_sf"/>
</dbReference>
<dbReference type="SUPFAM" id="SSF64288">
    <property type="entry name" value="Chorismate lyase-like"/>
    <property type="match status" value="1"/>
</dbReference>
<dbReference type="PROSITE" id="PS50949">
    <property type="entry name" value="HTH_GNTR"/>
    <property type="match status" value="1"/>
</dbReference>
<dbReference type="Proteomes" id="UP000231702">
    <property type="component" value="Unassembled WGS sequence"/>
</dbReference>
<dbReference type="PANTHER" id="PTHR44846:SF1">
    <property type="entry name" value="MANNOSYL-D-GLYCERATE TRANSPORT_METABOLISM SYSTEM REPRESSOR MNGR-RELATED"/>
    <property type="match status" value="1"/>
</dbReference>
<sequence length="246" mass="26947">MQLDLIRDAIAQSDSSGPIYRNVAESLTRLIEGGALQAEERLPSERQLTEVSGMSRVTIRKALALLAERGLVHQKKGSGTYISGSAPQRAAPPVSSLTDVLRSRGHASRTIWLSRHVAPATHHDRTVLGRPDLERVVRLERLRLVDERPMSIERSTFTTEALPDVSLIDQSIYAALRANRSLPLRVLQEVSAVNMVPKVAERLQALPASAALKITRRGFDAAGGIIEFTEAIFHPDAHRVVSEFGG</sequence>
<keyword evidence="3" id="KW-0804">Transcription</keyword>
<dbReference type="OrthoDB" id="284307at2"/>
<evidence type="ECO:0000256" key="2">
    <source>
        <dbReference type="ARBA" id="ARBA00023125"/>
    </source>
</evidence>
<evidence type="ECO:0000256" key="3">
    <source>
        <dbReference type="ARBA" id="ARBA00023163"/>
    </source>
</evidence>
<keyword evidence="1" id="KW-0805">Transcription regulation</keyword>
<dbReference type="InterPro" id="IPR000524">
    <property type="entry name" value="Tscrpt_reg_HTH_GntR"/>
</dbReference>
<dbReference type="Gene3D" id="3.40.1410.10">
    <property type="entry name" value="Chorismate lyase-like"/>
    <property type="match status" value="1"/>
</dbReference>
<dbReference type="InterPro" id="IPR028978">
    <property type="entry name" value="Chorismate_lyase_/UTRA_dom_sf"/>
</dbReference>
<name>A0A285J121_9RHOB</name>
<dbReference type="SMART" id="SM00866">
    <property type="entry name" value="UTRA"/>
    <property type="match status" value="1"/>
</dbReference>
<reference evidence="5 8" key="2">
    <citation type="journal article" date="2018" name="Int. J. Syst. Evol. Microbiol.">
        <title>Pseudooceanicola lipolyticus sp. nov., a marine alphaproteobacterium, reclassification of Oceanicola flagellatus as Pseudooceanicola flagellatus comb. nov. and emended description of the genus Pseudooceanicola.</title>
        <authorList>
            <person name="Huang M.-M."/>
            <person name="Guo L.-L."/>
            <person name="Wu Y.-H."/>
            <person name="Lai Q.-L."/>
            <person name="Shao Z.-Z."/>
            <person name="Wang C.-S."/>
            <person name="Wu M."/>
            <person name="Xu X.-W."/>
        </authorList>
    </citation>
    <scope>NUCLEOTIDE SEQUENCE [LARGE SCALE GENOMIC DNA]</scope>
    <source>
        <strain evidence="5 8">Ar-45</strain>
    </source>
</reference>
<proteinExistence type="predicted"/>
<dbReference type="AlphaFoldDB" id="A0A285J121"/>
<dbReference type="EMBL" id="PGTD01000015">
    <property type="protein sequence ID" value="PJE29875.1"/>
    <property type="molecule type" value="Genomic_DNA"/>
</dbReference>
<dbReference type="GO" id="GO:0045892">
    <property type="term" value="P:negative regulation of DNA-templated transcription"/>
    <property type="evidence" value="ECO:0007669"/>
    <property type="project" value="TreeGrafter"/>
</dbReference>
<dbReference type="RefSeq" id="WP_097146434.1">
    <property type="nucleotide sequence ID" value="NZ_OBEA01000005.1"/>
</dbReference>
<dbReference type="EMBL" id="OBEA01000005">
    <property type="protein sequence ID" value="SNY54030.1"/>
    <property type="molecule type" value="Genomic_DNA"/>
</dbReference>
<dbReference type="SUPFAM" id="SSF46785">
    <property type="entry name" value="Winged helix' DNA-binding domain"/>
    <property type="match status" value="1"/>
</dbReference>
<dbReference type="GO" id="GO:0003677">
    <property type="term" value="F:DNA binding"/>
    <property type="evidence" value="ECO:0007669"/>
    <property type="project" value="UniProtKB-KW"/>
</dbReference>
<dbReference type="InterPro" id="IPR036390">
    <property type="entry name" value="WH_DNA-bd_sf"/>
</dbReference>
<organism evidence="6 7">
    <name type="scientific">Pseudooceanicola antarcticus</name>
    <dbReference type="NCBI Taxonomy" id="1247613"/>
    <lineage>
        <taxon>Bacteria</taxon>
        <taxon>Pseudomonadati</taxon>
        <taxon>Pseudomonadota</taxon>
        <taxon>Alphaproteobacteria</taxon>
        <taxon>Rhodobacterales</taxon>
        <taxon>Paracoccaceae</taxon>
        <taxon>Pseudooceanicola</taxon>
    </lineage>
</organism>
<evidence type="ECO:0000313" key="6">
    <source>
        <dbReference type="EMBL" id="SNY54030.1"/>
    </source>
</evidence>
<evidence type="ECO:0000313" key="7">
    <source>
        <dbReference type="Proteomes" id="UP000231655"/>
    </source>
</evidence>